<gene>
    <name evidence="3" type="ORF">CIK91_07370</name>
    <name evidence="2" type="ORF">PRRU23_19670</name>
</gene>
<dbReference type="SUPFAM" id="SSF48452">
    <property type="entry name" value="TPR-like"/>
    <property type="match status" value="1"/>
</dbReference>
<keyword evidence="1" id="KW-0802">TPR repeat</keyword>
<dbReference type="Pfam" id="PF00515">
    <property type="entry name" value="TPR_1"/>
    <property type="match status" value="1"/>
</dbReference>
<name>A0AA37MLV5_SEGBR</name>
<dbReference type="Gene3D" id="1.25.40.10">
    <property type="entry name" value="Tetratricopeptide repeat domain"/>
    <property type="match status" value="1"/>
</dbReference>
<keyword evidence="4" id="KW-1185">Reference proteome</keyword>
<dbReference type="RefSeq" id="WP_006281887.1">
    <property type="nucleotide sequence ID" value="NZ_BPTR01000001.1"/>
</dbReference>
<sequence>MTSEEWYQQGNVYRKEQDFQKAMHCYMEAIALDPNSKAVEAKKMLEDIYSFYCKDMYNP</sequence>
<reference evidence="3 4" key="1">
    <citation type="submission" date="2017-08" db="EMBL/GenBank/DDBJ databases">
        <title>Comparative genomics of non-oral Prevotella species.</title>
        <authorList>
            <person name="Accetto T."/>
            <person name="Nograsek B."/>
            <person name="Avgustin G."/>
        </authorList>
    </citation>
    <scope>NUCLEOTIDE SEQUENCE [LARGE SCALE GENOMIC DNA]</scope>
    <source>
        <strain evidence="3 4">TC1-1</strain>
    </source>
</reference>
<dbReference type="SMART" id="SM00028">
    <property type="entry name" value="TPR"/>
    <property type="match status" value="1"/>
</dbReference>
<protein>
    <submittedName>
        <fullName evidence="3">Tetratricopeptide repeat protein</fullName>
    </submittedName>
</protein>
<evidence type="ECO:0000256" key="1">
    <source>
        <dbReference type="PROSITE-ProRule" id="PRU00339"/>
    </source>
</evidence>
<evidence type="ECO:0000313" key="5">
    <source>
        <dbReference type="Proteomes" id="UP000887043"/>
    </source>
</evidence>
<organism evidence="2 5">
    <name type="scientific">Segatella bryantii</name>
    <name type="common">Prevotella bryantii</name>
    <dbReference type="NCBI Taxonomy" id="77095"/>
    <lineage>
        <taxon>Bacteria</taxon>
        <taxon>Pseudomonadati</taxon>
        <taxon>Bacteroidota</taxon>
        <taxon>Bacteroidia</taxon>
        <taxon>Bacteroidales</taxon>
        <taxon>Prevotellaceae</taxon>
        <taxon>Segatella</taxon>
    </lineage>
</organism>
<comment type="caution">
    <text evidence="2">The sequence shown here is derived from an EMBL/GenBank/DDBJ whole genome shotgun (WGS) entry which is preliminary data.</text>
</comment>
<dbReference type="InterPro" id="IPR019734">
    <property type="entry name" value="TPR_rpt"/>
</dbReference>
<reference evidence="2" key="2">
    <citation type="submission" date="2021-08" db="EMBL/GenBank/DDBJ databases">
        <title>Prevotella lacticifex sp. nov., isolated from rumen of cow.</title>
        <authorList>
            <person name="Shinkai T."/>
            <person name="Ikeyama N."/>
            <person name="Kumagai M."/>
            <person name="Ohmori H."/>
            <person name="Sakamoto M."/>
            <person name="Ohkuma M."/>
            <person name="Mitsumori M."/>
        </authorList>
    </citation>
    <scope>NUCLEOTIDE SEQUENCE</scope>
    <source>
        <strain evidence="2">DSM 11371</strain>
    </source>
</reference>
<dbReference type="Proteomes" id="UP000216189">
    <property type="component" value="Unassembled WGS sequence"/>
</dbReference>
<feature type="repeat" description="TPR" evidence="1">
    <location>
        <begin position="3"/>
        <end position="36"/>
    </location>
</feature>
<dbReference type="EMBL" id="NPJF01000030">
    <property type="protein sequence ID" value="OYP55322.1"/>
    <property type="molecule type" value="Genomic_DNA"/>
</dbReference>
<dbReference type="PROSITE" id="PS50005">
    <property type="entry name" value="TPR"/>
    <property type="match status" value="1"/>
</dbReference>
<dbReference type="PROSITE" id="PS50293">
    <property type="entry name" value="TPR_REGION"/>
    <property type="match status" value="1"/>
</dbReference>
<evidence type="ECO:0000313" key="4">
    <source>
        <dbReference type="Proteomes" id="UP000216189"/>
    </source>
</evidence>
<proteinExistence type="predicted"/>
<evidence type="ECO:0000313" key="3">
    <source>
        <dbReference type="EMBL" id="OYP55322.1"/>
    </source>
</evidence>
<evidence type="ECO:0000313" key="2">
    <source>
        <dbReference type="EMBL" id="GJG28267.1"/>
    </source>
</evidence>
<accession>A0AA37MLV5</accession>
<dbReference type="GeneID" id="72478545"/>
<dbReference type="EMBL" id="BPTR01000001">
    <property type="protein sequence ID" value="GJG28267.1"/>
    <property type="molecule type" value="Genomic_DNA"/>
</dbReference>
<dbReference type="InterPro" id="IPR011990">
    <property type="entry name" value="TPR-like_helical_dom_sf"/>
</dbReference>
<dbReference type="Proteomes" id="UP000887043">
    <property type="component" value="Unassembled WGS sequence"/>
</dbReference>
<dbReference type="AlphaFoldDB" id="A0AA37MLV5"/>